<evidence type="ECO:0000313" key="7">
    <source>
        <dbReference type="Proteomes" id="UP001153076"/>
    </source>
</evidence>
<dbReference type="AlphaFoldDB" id="A0A9Q1KYF9"/>
<reference evidence="6" key="1">
    <citation type="submission" date="2022-04" db="EMBL/GenBank/DDBJ databases">
        <title>Carnegiea gigantea Genome sequencing and assembly v2.</title>
        <authorList>
            <person name="Copetti D."/>
            <person name="Sanderson M.J."/>
            <person name="Burquez A."/>
            <person name="Wojciechowski M.F."/>
        </authorList>
    </citation>
    <scope>NUCLEOTIDE SEQUENCE</scope>
    <source>
        <strain evidence="6">SGP5-SGP5p</strain>
        <tissue evidence="6">Aerial part</tissue>
    </source>
</reference>
<dbReference type="GO" id="GO:0016102">
    <property type="term" value="P:diterpenoid biosynthetic process"/>
    <property type="evidence" value="ECO:0007669"/>
    <property type="project" value="InterPro"/>
</dbReference>
<dbReference type="CDD" id="cd00684">
    <property type="entry name" value="Terpene_cyclase_plant_C1"/>
    <property type="match status" value="2"/>
</dbReference>
<dbReference type="InterPro" id="IPR034741">
    <property type="entry name" value="Terpene_cyclase-like_1_C"/>
</dbReference>
<dbReference type="EMBL" id="JAKOGI010000006">
    <property type="protein sequence ID" value="KAJ8452032.1"/>
    <property type="molecule type" value="Genomic_DNA"/>
</dbReference>
<dbReference type="InterPro" id="IPR036965">
    <property type="entry name" value="Terpene_synth_N_sf"/>
</dbReference>
<dbReference type="Pfam" id="PF01397">
    <property type="entry name" value="Terpene_synth"/>
    <property type="match status" value="2"/>
</dbReference>
<accession>A0A9Q1KYF9</accession>
<evidence type="ECO:0000259" key="5">
    <source>
        <dbReference type="Pfam" id="PF03936"/>
    </source>
</evidence>
<dbReference type="SUPFAM" id="SSF48239">
    <property type="entry name" value="Terpenoid cyclases/Protein prenyltransferases"/>
    <property type="match status" value="2"/>
</dbReference>
<evidence type="ECO:0000256" key="1">
    <source>
        <dbReference type="ARBA" id="ARBA00001946"/>
    </source>
</evidence>
<feature type="domain" description="Terpene synthase N-terminal" evidence="4">
    <location>
        <begin position="492"/>
        <end position="648"/>
    </location>
</feature>
<feature type="domain" description="Terpene synthase N-terminal" evidence="4">
    <location>
        <begin position="8"/>
        <end position="137"/>
    </location>
</feature>
<dbReference type="SFLD" id="SFLDS00005">
    <property type="entry name" value="Isoprenoid_Synthase_Type_I"/>
    <property type="match status" value="2"/>
</dbReference>
<keyword evidence="7" id="KW-1185">Reference proteome</keyword>
<evidence type="ECO:0000259" key="4">
    <source>
        <dbReference type="Pfam" id="PF01397"/>
    </source>
</evidence>
<dbReference type="Gene3D" id="1.50.10.130">
    <property type="entry name" value="Terpene synthase, N-terminal domain"/>
    <property type="match status" value="2"/>
</dbReference>
<dbReference type="PANTHER" id="PTHR31225:SF252">
    <property type="entry name" value="TERPENE SYNTHASE 12-RELATED"/>
    <property type="match status" value="1"/>
</dbReference>
<comment type="caution">
    <text evidence="6">The sequence shown here is derived from an EMBL/GenBank/DDBJ whole genome shotgun (WGS) entry which is preliminary data.</text>
</comment>
<evidence type="ECO:0000256" key="2">
    <source>
        <dbReference type="ARBA" id="ARBA00022723"/>
    </source>
</evidence>
<dbReference type="GO" id="GO:0010333">
    <property type="term" value="F:terpene synthase activity"/>
    <property type="evidence" value="ECO:0007669"/>
    <property type="project" value="InterPro"/>
</dbReference>
<evidence type="ECO:0000313" key="6">
    <source>
        <dbReference type="EMBL" id="KAJ8452032.1"/>
    </source>
</evidence>
<name>A0A9Q1KYF9_9CARY</name>
<keyword evidence="2" id="KW-0479">Metal-binding</keyword>
<dbReference type="InterPro" id="IPR008949">
    <property type="entry name" value="Isoprenoid_synthase_dom_sf"/>
</dbReference>
<dbReference type="SUPFAM" id="SSF48576">
    <property type="entry name" value="Terpenoid synthases"/>
    <property type="match status" value="2"/>
</dbReference>
<dbReference type="Pfam" id="PF03936">
    <property type="entry name" value="Terpene_synth_C"/>
    <property type="match status" value="2"/>
</dbReference>
<dbReference type="FunFam" id="1.10.600.10:FF:000007">
    <property type="entry name" value="Isoprene synthase, chloroplastic"/>
    <property type="match status" value="2"/>
</dbReference>
<keyword evidence="3" id="KW-0460">Magnesium</keyword>
<protein>
    <submittedName>
        <fullName evidence="6">Uncharacterized protein</fullName>
    </submittedName>
</protein>
<dbReference type="OrthoDB" id="1936865at2759"/>
<dbReference type="Proteomes" id="UP001153076">
    <property type="component" value="Unassembled WGS sequence"/>
</dbReference>
<dbReference type="InterPro" id="IPR001906">
    <property type="entry name" value="Terpene_synth_N"/>
</dbReference>
<feature type="domain" description="Terpene synthase metal-binding" evidence="5">
    <location>
        <begin position="204"/>
        <end position="441"/>
    </location>
</feature>
<feature type="domain" description="Terpene synthase metal-binding" evidence="5">
    <location>
        <begin position="714"/>
        <end position="951"/>
    </location>
</feature>
<dbReference type="InterPro" id="IPR008930">
    <property type="entry name" value="Terpenoid_cyclase/PrenylTrfase"/>
</dbReference>
<comment type="cofactor">
    <cofactor evidence="1">
        <name>Mg(2+)</name>
        <dbReference type="ChEBI" id="CHEBI:18420"/>
    </cofactor>
</comment>
<dbReference type="InterPro" id="IPR044814">
    <property type="entry name" value="Terpene_cyclase_plant_C1"/>
</dbReference>
<gene>
    <name evidence="6" type="ORF">Cgig2_016613</name>
</gene>
<dbReference type="PANTHER" id="PTHR31225">
    <property type="entry name" value="OS04G0344100 PROTEIN-RELATED"/>
    <property type="match status" value="1"/>
</dbReference>
<dbReference type="GO" id="GO:0000287">
    <property type="term" value="F:magnesium ion binding"/>
    <property type="evidence" value="ECO:0007669"/>
    <property type="project" value="InterPro"/>
</dbReference>
<sequence length="1011" mass="116150">MMNDERLEIPSLLNLIDDIQRLGLSDQFGNDIKSSLNKLTCNIDVSKLDLRVTALLFRLLRQNGIWISQDEFERFKDEDGNFMELLGNDVEGMLNLYEASHFALEGEGLLDEAKTFAMKHLHDQIRTNEKGSSTNHVMETLELPLQYRSPWVEARRFMDTYLKDENNPSAKDTQAVLELTKLNFNMVQSMHRNELQEMSKWWKGTELASKLNFSRDRLTEAVFFSVSMAHKPELSECRKALTKAAQFLTLIDDIYDIYGQLDELEAFTSAVERWDINAIDELPEYMQLAFLALYNTVNELGYEILKEKGRNCIPFLRKSWENLCKAFLVEAKWYYKGHTPTYEEYLNNGWVSSSGPLLLTHAYLLASPSITTEGLDCLFNNHDLLRLPSIIFRLANDLATSEAELERGETTNAISSYAKEAGVSLEDAREHMKKLIDESWKGLNRIRALNSNETTAFSDDFVEIAINLARTVQCIYQRGDGFGSPDLIEKQEIDSQKVERLKSQVKKMMNDERLEMPALLNLIDDIQRLGLSDQFGNDIKTSLNKLACNIDISKLDLRATALLFRLLRQNDIWISQGKADEFERFKDKDGNFTESLRNDVEGMLNLYEASHFALEGEYLLDEAKTFAMKHLHDLIRTNEKGFMANHVMETLELPLQYRSPWVEARRFMDTYLQGKNNPSAKDTQAVLELAKLNFNMVQSMHRNELQEMSKWWKGTGLASKLTFSRDRLPEAVFFTISVAHKPESCKCRKALTKVVKFIALIDDIYDVYGHLDELEAFTSAIERWDINTIDGLPEYMKLAFLALYNTVNELGYEILKEKGRNCIPFLRKSWENMCKAFLVEARWYYKGHTPTYEEYLNNGWVSSSGPLLLTHSYLLASPSITTEGLDCLFNNHDLLRLPSIIFRLANDLATSEAELERRETSNAILSYAKEAGVSLEDAREHMKKLIDESWKGLNRIRASNSNETTAFSDEFVEIALNFARTIQCTYLRGDGFGSPDLIKKQVLSLVLEPVQ</sequence>
<dbReference type="InterPro" id="IPR005630">
    <property type="entry name" value="Terpene_synthase_metal-bd"/>
</dbReference>
<dbReference type="SFLD" id="SFLDG01014">
    <property type="entry name" value="Terpene_Cyclase_Like_1_N-term"/>
    <property type="match status" value="2"/>
</dbReference>
<dbReference type="Gene3D" id="1.10.600.10">
    <property type="entry name" value="Farnesyl Diphosphate Synthase"/>
    <property type="match status" value="2"/>
</dbReference>
<organism evidence="6 7">
    <name type="scientific">Carnegiea gigantea</name>
    <dbReference type="NCBI Taxonomy" id="171969"/>
    <lineage>
        <taxon>Eukaryota</taxon>
        <taxon>Viridiplantae</taxon>
        <taxon>Streptophyta</taxon>
        <taxon>Embryophyta</taxon>
        <taxon>Tracheophyta</taxon>
        <taxon>Spermatophyta</taxon>
        <taxon>Magnoliopsida</taxon>
        <taxon>eudicotyledons</taxon>
        <taxon>Gunneridae</taxon>
        <taxon>Pentapetalae</taxon>
        <taxon>Caryophyllales</taxon>
        <taxon>Cactineae</taxon>
        <taxon>Cactaceae</taxon>
        <taxon>Cactoideae</taxon>
        <taxon>Echinocereeae</taxon>
        <taxon>Carnegiea</taxon>
    </lineage>
</organism>
<dbReference type="SFLD" id="SFLDG01019">
    <property type="entry name" value="Terpene_Cyclase_Like_1_C_Termi"/>
    <property type="match status" value="2"/>
</dbReference>
<proteinExistence type="predicted"/>
<evidence type="ECO:0000256" key="3">
    <source>
        <dbReference type="ARBA" id="ARBA00022842"/>
    </source>
</evidence>
<dbReference type="InterPro" id="IPR050148">
    <property type="entry name" value="Terpene_synthase-like"/>
</dbReference>